<organism evidence="1 2">
    <name type="scientific">Bondarzewia mesenterica</name>
    <dbReference type="NCBI Taxonomy" id="1095465"/>
    <lineage>
        <taxon>Eukaryota</taxon>
        <taxon>Fungi</taxon>
        <taxon>Dikarya</taxon>
        <taxon>Basidiomycota</taxon>
        <taxon>Agaricomycotina</taxon>
        <taxon>Agaricomycetes</taxon>
        <taxon>Russulales</taxon>
        <taxon>Bondarzewiaceae</taxon>
        <taxon>Bondarzewia</taxon>
    </lineage>
</organism>
<keyword evidence="2" id="KW-1185">Reference proteome</keyword>
<comment type="caution">
    <text evidence="1">The sequence shown here is derived from an EMBL/GenBank/DDBJ whole genome shotgun (WGS) entry which is preliminary data.</text>
</comment>
<dbReference type="EMBL" id="SGPL01000492">
    <property type="protein sequence ID" value="THH11878.1"/>
    <property type="molecule type" value="Genomic_DNA"/>
</dbReference>
<proteinExistence type="predicted"/>
<gene>
    <name evidence="1" type="ORF">EW146_g7885</name>
</gene>
<evidence type="ECO:0000313" key="1">
    <source>
        <dbReference type="EMBL" id="THH11878.1"/>
    </source>
</evidence>
<dbReference type="AlphaFoldDB" id="A0A4S4LKF6"/>
<name>A0A4S4LKF6_9AGAM</name>
<evidence type="ECO:0000313" key="2">
    <source>
        <dbReference type="Proteomes" id="UP000310158"/>
    </source>
</evidence>
<sequence length="457" mass="50340">MMMPSHLISRYARMHSRVAGHGSGKPSLSISRSVLRSTSGLRNDAQARRYLRARSGASGPTRLWFKRPTGMRGSLRSLSSRVDATVDVHPSRPPRAELTCPVRPSVSFPIVDSVSSVELATFGLFSPLHHQGERKGGSSRRFTALTVFGPQQPSARQTFEPPRARVVLPLNTLTVHQQKRLHSIARPPSSRPDFSSASTFWLPEYKVGAVLACVRFLNETLATTVENLGGRESVGGCARHESGALNAEPLDGRHRSLALALRTEVPPSRRHPLPPSALVRSGVPRTFLRRRLTRSAPPYPVLYFFQTRLDSTSWGVPRDRGTAARPFYFICIFFHLPSLKPSLPRPSPSPSPSSMFLVSRPFSRCPVSVVPRLVPVPVPLRMTVMGASTGVTVIRHPRYRGPSPSPSPSLALFPSVRPSVHSFFSLVWSGLQFLSSPFEHASDTVPTPITRPLFFLP</sequence>
<accession>A0A4S4LKF6</accession>
<dbReference type="Proteomes" id="UP000310158">
    <property type="component" value="Unassembled WGS sequence"/>
</dbReference>
<reference evidence="1 2" key="1">
    <citation type="submission" date="2019-02" db="EMBL/GenBank/DDBJ databases">
        <title>Genome sequencing of the rare red list fungi Bondarzewia mesenterica.</title>
        <authorList>
            <person name="Buettner E."/>
            <person name="Kellner H."/>
        </authorList>
    </citation>
    <scope>NUCLEOTIDE SEQUENCE [LARGE SCALE GENOMIC DNA]</scope>
    <source>
        <strain evidence="1 2">DSM 108281</strain>
    </source>
</reference>
<protein>
    <submittedName>
        <fullName evidence="1">Uncharacterized protein</fullName>
    </submittedName>
</protein>